<feature type="domain" description="Calx-beta" evidence="8">
    <location>
        <begin position="142"/>
        <end position="245"/>
    </location>
</feature>
<keyword evidence="6" id="KW-0406">Ion transport</keyword>
<keyword evidence="4" id="KW-0677">Repeat</keyword>
<dbReference type="Proteomes" id="UP001221366">
    <property type="component" value="Unassembled WGS sequence"/>
</dbReference>
<name>A0ABT5Y0D4_9FLAO</name>
<dbReference type="Pfam" id="PF03160">
    <property type="entry name" value="Calx-beta"/>
    <property type="match status" value="3"/>
</dbReference>
<dbReference type="EMBL" id="JARFVB010000006">
    <property type="protein sequence ID" value="MDF0716895.1"/>
    <property type="molecule type" value="Genomic_DNA"/>
</dbReference>
<accession>A0ABT5Y0D4</accession>
<gene>
    <name evidence="9" type="ORF">PY092_12095</name>
</gene>
<dbReference type="NCBIfam" id="TIGR04131">
    <property type="entry name" value="Bac_Flav_CTERM"/>
    <property type="match status" value="1"/>
</dbReference>
<dbReference type="Pfam" id="PF13585">
    <property type="entry name" value="CHU_C"/>
    <property type="match status" value="1"/>
</dbReference>
<dbReference type="Pfam" id="PF19081">
    <property type="entry name" value="Ig_7"/>
    <property type="match status" value="1"/>
</dbReference>
<dbReference type="SMART" id="SM00237">
    <property type="entry name" value="Calx_beta"/>
    <property type="match status" value="3"/>
</dbReference>
<reference evidence="9 10" key="1">
    <citation type="submission" date="2023-03" db="EMBL/GenBank/DDBJ databases">
        <title>Muricauda XX sp. nov. and Muricauda XXX sp. nov., two novel species isolated from Okinawa Trough.</title>
        <authorList>
            <person name="Cao W."/>
            <person name="Deng X."/>
        </authorList>
    </citation>
    <scope>NUCLEOTIDE SEQUENCE [LARGE SCALE GENOMIC DNA]</scope>
    <source>
        <strain evidence="9 10">334s03</strain>
    </source>
</reference>
<evidence type="ECO:0000256" key="1">
    <source>
        <dbReference type="ARBA" id="ARBA00004613"/>
    </source>
</evidence>
<protein>
    <submittedName>
        <fullName evidence="9">Gliding motility-associated C-terminal domain-containing protein</fullName>
    </submittedName>
</protein>
<dbReference type="InterPro" id="IPR059100">
    <property type="entry name" value="TSP3_bac"/>
</dbReference>
<feature type="region of interest" description="Disordered" evidence="7">
    <location>
        <begin position="1059"/>
        <end position="1088"/>
    </location>
</feature>
<keyword evidence="2" id="KW-0964">Secreted</keyword>
<sequence>MQPLLKKTSLLPSAAKERGGLLFILLLFLGIGVGFGQDPVATIMASDATATEAGTTTGEYTVSLDVANTSGSPLTVGYTVSGTATSVDDYAALTGSVEIANNASSATITLTPVNDTDVEVDETVVLTLDPGAGYTVGSPDEATVTITSEDVAPGPVATIMASDATATEAGTTTGEYTVSLDVANTSGSPLTVGYTVSGTATSVDDYAALTGSVEIANNASSATITLTPVNDTDVEVDETVVLTLDPGAGYTVGSPDEATVTITSEDVYSVSITASDDTANEVGETSGTFTVEINGVNNTGSDIVINYSVGEEATAATPDVDYDQLSGMVAISNGQTSATIVVQPIDDNLTELTETVEVILETGAGYTVGASDSATVNILSEDNEQPSGYTVTIDDDPINSANQNSVSFSFSGAPTFLTSFDYTFTSDGDGNVASVTGGGSVLFSNQTVNSIDLSSLPDGLVTLSVTVSNILGNEGPATEDTAVKVTTIPSGYTVSFDQDPINQTNENAVSFTFSDAEVDASYEYIISSTGGGTNVTGTGNILSATQQISGINLSGLGNGTITLSVILSNTNGDGAPATDDVAKETCYAGTSTPSLNDTGTEFCVASFDDFTQNLNDYVDGVPPAGTDLVWSTNPDSSVEADHLGSTVVTGAQVVNQNTYYGFYYDSLNDCASPNTVQVVLSVNEEPNTGTTTGASVCADSSNGVTTLDLDNQLTGADPGAWSITTDPSGGAITIDANNVVDFDGQPLGNYVFTYTVTAAGICGDQTVQLTVIVDDCSGPCNAGNSAPGSNVDLEFCDANGDGFINDDDPNGVDLSAYATTGAPTGTVLTWSTSDDYTETDAFLNAPNVVEPGRYFGFFYDEANDCASPVMEITLIRNSVPTITDTIEDSRCGSGEITLTATASVDEGVISYRWYDAPTAGNIVNTSATYTINNLTETTSFYVTATANGCESDPVEVVATITDTPSAGTATNTTACNVVGNGGPTVLDLDNTLTGADPGTWAVITDPSNGTLSIGSENNVDFTGLPGGDYVFEYTTTVEAPCTPTSVQVTISVSDCSVDTDGDGLTDGEETALGTDSNNPDTDGDGLTDGEEVLVEDDSTTEAIPENATDPLDACDPFLTPDCNPEDIDLGITKTVLDNRSKLIGEEVTFEITLANNDLTRVLDIVVSDVLSSSFTYDSHQASLGDYDPETGEWTIMEMTSNNEEAVLTITAIINDLEDLDNTAILISSFPADATITDNNSDTVAVNAERSQCEDPGTICNIFSPNGDGINDTLKLVGSDGPYTQASLEIFDRYGNSVFQMDGYDSSWDGTGKNGDLPKGTYFYILDLNGDGTDVVKGWIQIVRDN</sequence>
<keyword evidence="10" id="KW-1185">Reference proteome</keyword>
<evidence type="ECO:0000259" key="8">
    <source>
        <dbReference type="SMART" id="SM00237"/>
    </source>
</evidence>
<dbReference type="PANTHER" id="PTHR11878:SF65">
    <property type="entry name" value="NA_CA-EXCHANGE PROTEIN, ISOFORM G"/>
    <property type="match status" value="1"/>
</dbReference>
<evidence type="ECO:0000256" key="4">
    <source>
        <dbReference type="ARBA" id="ARBA00022737"/>
    </source>
</evidence>
<dbReference type="InterPro" id="IPR044023">
    <property type="entry name" value="Ig_7"/>
</dbReference>
<proteinExistence type="predicted"/>
<comment type="subcellular location">
    <subcellularLocation>
        <location evidence="1">Secreted</location>
    </subcellularLocation>
</comment>
<keyword evidence="5" id="KW-0106">Calcium</keyword>
<dbReference type="RefSeq" id="WP_275616065.1">
    <property type="nucleotide sequence ID" value="NZ_JARFVB010000006.1"/>
</dbReference>
<dbReference type="Pfam" id="PF18884">
    <property type="entry name" value="TSP3_bac"/>
    <property type="match status" value="2"/>
</dbReference>
<evidence type="ECO:0000256" key="2">
    <source>
        <dbReference type="ARBA" id="ARBA00022525"/>
    </source>
</evidence>
<evidence type="ECO:0000256" key="3">
    <source>
        <dbReference type="ARBA" id="ARBA00022729"/>
    </source>
</evidence>
<dbReference type="InterPro" id="IPR051171">
    <property type="entry name" value="CaCA"/>
</dbReference>
<organism evidence="9 10">
    <name type="scientific">Flagellimonas yonaguniensis</name>
    <dbReference type="NCBI Taxonomy" id="3031325"/>
    <lineage>
        <taxon>Bacteria</taxon>
        <taxon>Pseudomonadati</taxon>
        <taxon>Bacteroidota</taxon>
        <taxon>Flavobacteriia</taxon>
        <taxon>Flavobacteriales</taxon>
        <taxon>Flavobacteriaceae</taxon>
        <taxon>Flagellimonas</taxon>
    </lineage>
</organism>
<evidence type="ECO:0000256" key="5">
    <source>
        <dbReference type="ARBA" id="ARBA00022837"/>
    </source>
</evidence>
<dbReference type="InterPro" id="IPR038081">
    <property type="entry name" value="CalX-like_sf"/>
</dbReference>
<dbReference type="InterPro" id="IPR003644">
    <property type="entry name" value="Calx_beta"/>
</dbReference>
<keyword evidence="6" id="KW-0813">Transport</keyword>
<evidence type="ECO:0000313" key="10">
    <source>
        <dbReference type="Proteomes" id="UP001221366"/>
    </source>
</evidence>
<evidence type="ECO:0000256" key="6">
    <source>
        <dbReference type="ARBA" id="ARBA00023065"/>
    </source>
</evidence>
<evidence type="ECO:0000313" key="9">
    <source>
        <dbReference type="EMBL" id="MDF0716895.1"/>
    </source>
</evidence>
<dbReference type="InterPro" id="IPR026341">
    <property type="entry name" value="T9SS_type_B"/>
</dbReference>
<dbReference type="Pfam" id="PF01345">
    <property type="entry name" value="DUF11"/>
    <property type="match status" value="1"/>
</dbReference>
<dbReference type="SUPFAM" id="SSF141072">
    <property type="entry name" value="CalX-like"/>
    <property type="match status" value="3"/>
</dbReference>
<feature type="compositionally biased region" description="Acidic residues" evidence="7">
    <location>
        <begin position="1059"/>
        <end position="1069"/>
    </location>
</feature>
<dbReference type="Gene3D" id="2.60.40.2030">
    <property type="match status" value="3"/>
</dbReference>
<evidence type="ECO:0000256" key="7">
    <source>
        <dbReference type="SAM" id="MobiDB-lite"/>
    </source>
</evidence>
<feature type="domain" description="Calx-beta" evidence="8">
    <location>
        <begin position="31"/>
        <end position="129"/>
    </location>
</feature>
<comment type="caution">
    <text evidence="9">The sequence shown here is derived from an EMBL/GenBank/DDBJ whole genome shotgun (WGS) entry which is preliminary data.</text>
</comment>
<feature type="domain" description="Calx-beta" evidence="8">
    <location>
        <begin position="258"/>
        <end position="361"/>
    </location>
</feature>
<keyword evidence="3" id="KW-0732">Signal</keyword>
<dbReference type="InterPro" id="IPR001434">
    <property type="entry name" value="OmcB-like_DUF11"/>
</dbReference>
<dbReference type="PANTHER" id="PTHR11878">
    <property type="entry name" value="SODIUM/CALCIUM EXCHANGER"/>
    <property type="match status" value="1"/>
</dbReference>